<evidence type="ECO:0000256" key="3">
    <source>
        <dbReference type="ARBA" id="ARBA00018928"/>
    </source>
</evidence>
<dbReference type="InterPro" id="IPR013598">
    <property type="entry name" value="Exportin-1/Importin-b-like"/>
</dbReference>
<evidence type="ECO:0000256" key="9">
    <source>
        <dbReference type="RuleBase" id="RU366037"/>
    </source>
</evidence>
<dbReference type="EMBL" id="BTGC01000001">
    <property type="protein sequence ID" value="GMM49320.1"/>
    <property type="molecule type" value="Genomic_DNA"/>
</dbReference>
<dbReference type="GO" id="GO:0005643">
    <property type="term" value="C:nuclear pore"/>
    <property type="evidence" value="ECO:0007669"/>
    <property type="project" value="TreeGrafter"/>
</dbReference>
<evidence type="ECO:0000259" key="10">
    <source>
        <dbReference type="Pfam" id="PF08389"/>
    </source>
</evidence>
<evidence type="ECO:0000256" key="8">
    <source>
        <dbReference type="ARBA" id="ARBA00023242"/>
    </source>
</evidence>
<keyword evidence="13" id="KW-1185">Reference proteome</keyword>
<dbReference type="PANTHER" id="PTHR15952">
    <property type="entry name" value="EXPORTIN-T/LOS1"/>
    <property type="match status" value="1"/>
</dbReference>
<dbReference type="GO" id="GO:0005737">
    <property type="term" value="C:cytoplasm"/>
    <property type="evidence" value="ECO:0007669"/>
    <property type="project" value="UniProtKB-SubCell"/>
</dbReference>
<reference evidence="12 13" key="1">
    <citation type="journal article" date="2023" name="Elife">
        <title>Identification of key yeast species and microbe-microbe interactions impacting larval growth of Drosophila in the wild.</title>
        <authorList>
            <person name="Mure A."/>
            <person name="Sugiura Y."/>
            <person name="Maeda R."/>
            <person name="Honda K."/>
            <person name="Sakurai N."/>
            <person name="Takahashi Y."/>
            <person name="Watada M."/>
            <person name="Katoh T."/>
            <person name="Gotoh A."/>
            <person name="Gotoh Y."/>
            <person name="Taniguchi I."/>
            <person name="Nakamura K."/>
            <person name="Hayashi T."/>
            <person name="Katayama T."/>
            <person name="Uemura T."/>
            <person name="Hattori Y."/>
        </authorList>
    </citation>
    <scope>NUCLEOTIDE SEQUENCE [LARGE SCALE GENOMIC DNA]</scope>
    <source>
        <strain evidence="12 13">SB-73</strain>
    </source>
</reference>
<dbReference type="InterPro" id="IPR011989">
    <property type="entry name" value="ARM-like"/>
</dbReference>
<feature type="domain" description="Exportin-1/Importin-beta-like" evidence="10">
    <location>
        <begin position="96"/>
        <end position="214"/>
    </location>
</feature>
<dbReference type="Gene3D" id="1.25.10.10">
    <property type="entry name" value="Leucine-rich Repeat Variant"/>
    <property type="match status" value="1"/>
</dbReference>
<gene>
    <name evidence="12" type="ORF">DASB73_002780</name>
</gene>
<dbReference type="InterPro" id="IPR016024">
    <property type="entry name" value="ARM-type_fold"/>
</dbReference>
<dbReference type="InterPro" id="IPR045546">
    <property type="entry name" value="Exportin-T_C"/>
</dbReference>
<feature type="domain" description="Exportin-T C-terminal" evidence="11">
    <location>
        <begin position="582"/>
        <end position="832"/>
    </location>
</feature>
<dbReference type="Proteomes" id="UP001362899">
    <property type="component" value="Unassembled WGS sequence"/>
</dbReference>
<dbReference type="AlphaFoldDB" id="A0AAV5RDB7"/>
<dbReference type="Pfam" id="PF19282">
    <property type="entry name" value="Exportin-T"/>
    <property type="match status" value="1"/>
</dbReference>
<evidence type="ECO:0000256" key="6">
    <source>
        <dbReference type="ARBA" id="ARBA00022555"/>
    </source>
</evidence>
<dbReference type="GO" id="GO:0016363">
    <property type="term" value="C:nuclear matrix"/>
    <property type="evidence" value="ECO:0007669"/>
    <property type="project" value="TreeGrafter"/>
</dbReference>
<evidence type="ECO:0000256" key="7">
    <source>
        <dbReference type="ARBA" id="ARBA00022884"/>
    </source>
</evidence>
<keyword evidence="6 9" id="KW-0820">tRNA-binding</keyword>
<accession>A0AAV5RDB7</accession>
<protein>
    <recommendedName>
        <fullName evidence="3 9">Exportin-T</fullName>
    </recommendedName>
    <alternativeName>
        <fullName evidence="9">Exportin(tRNA)</fullName>
    </alternativeName>
    <alternativeName>
        <fullName evidence="9">tRNA exportin</fullName>
    </alternativeName>
</protein>
<evidence type="ECO:0000256" key="2">
    <source>
        <dbReference type="ARBA" id="ARBA00009466"/>
    </source>
</evidence>
<dbReference type="PANTHER" id="PTHR15952:SF11">
    <property type="entry name" value="EXPORTIN-T"/>
    <property type="match status" value="1"/>
</dbReference>
<dbReference type="GO" id="GO:0031267">
    <property type="term" value="F:small GTPase binding"/>
    <property type="evidence" value="ECO:0007669"/>
    <property type="project" value="InterPro"/>
</dbReference>
<comment type="function">
    <text evidence="9">tRNA nucleus export receptor which facilitates tRNA translocation across the nuclear pore complex.</text>
</comment>
<comment type="subcellular location">
    <subcellularLocation>
        <location evidence="1 9">Cytoplasm</location>
    </subcellularLocation>
    <subcellularLocation>
        <location evidence="9">Nucleus</location>
    </subcellularLocation>
    <text evidence="9">Shuttles between the nucleus and the cytoplasm.</text>
</comment>
<keyword evidence="7 9" id="KW-0694">RNA-binding</keyword>
<evidence type="ECO:0000256" key="5">
    <source>
        <dbReference type="ARBA" id="ARBA00022490"/>
    </source>
</evidence>
<dbReference type="SUPFAM" id="SSF48371">
    <property type="entry name" value="ARM repeat"/>
    <property type="match status" value="1"/>
</dbReference>
<comment type="caution">
    <text evidence="12">The sequence shown here is derived from an EMBL/GenBank/DDBJ whole genome shotgun (WGS) entry which is preliminary data.</text>
</comment>
<dbReference type="Pfam" id="PF08389">
    <property type="entry name" value="Xpo1"/>
    <property type="match status" value="1"/>
</dbReference>
<evidence type="ECO:0000313" key="13">
    <source>
        <dbReference type="Proteomes" id="UP001362899"/>
    </source>
</evidence>
<evidence type="ECO:0000256" key="4">
    <source>
        <dbReference type="ARBA" id="ARBA00022448"/>
    </source>
</evidence>
<dbReference type="InterPro" id="IPR040017">
    <property type="entry name" value="XPOT"/>
</dbReference>
<evidence type="ECO:0000313" key="12">
    <source>
        <dbReference type="EMBL" id="GMM49320.1"/>
    </source>
</evidence>
<dbReference type="GO" id="GO:0000049">
    <property type="term" value="F:tRNA binding"/>
    <property type="evidence" value="ECO:0007669"/>
    <property type="project" value="UniProtKB-UniRule"/>
</dbReference>
<keyword evidence="8 9" id="KW-0539">Nucleus</keyword>
<evidence type="ECO:0000256" key="1">
    <source>
        <dbReference type="ARBA" id="ARBA00004496"/>
    </source>
</evidence>
<proteinExistence type="inferred from homology"/>
<evidence type="ECO:0000259" key="11">
    <source>
        <dbReference type="Pfam" id="PF19282"/>
    </source>
</evidence>
<comment type="similarity">
    <text evidence="2 9">Belongs to the exportin family.</text>
</comment>
<organism evidence="12 13">
    <name type="scientific">Starmerella bacillaris</name>
    <name type="common">Yeast</name>
    <name type="synonym">Candida zemplinina</name>
    <dbReference type="NCBI Taxonomy" id="1247836"/>
    <lineage>
        <taxon>Eukaryota</taxon>
        <taxon>Fungi</taxon>
        <taxon>Dikarya</taxon>
        <taxon>Ascomycota</taxon>
        <taxon>Saccharomycotina</taxon>
        <taxon>Dipodascomycetes</taxon>
        <taxon>Dipodascales</taxon>
        <taxon>Trichomonascaceae</taxon>
        <taxon>Starmerella</taxon>
    </lineage>
</organism>
<keyword evidence="5 9" id="KW-0963">Cytoplasm</keyword>
<dbReference type="GO" id="GO:0071528">
    <property type="term" value="P:tRNA re-export from nucleus"/>
    <property type="evidence" value="ECO:0007669"/>
    <property type="project" value="UniProtKB-UniRule"/>
</dbReference>
<sequence length="858" mass="93957">MFTRDALQQAATAAMEPGDSARKTEGLALIAQIESEAQLWLVPSLEILQNPSSPTEAQFVAFQVVDRTLASSPTSEQLNIIRETIWSRSMNLNVVFITNKLADCLTTLFITMYPASWSTFFENLLQLINDRPESMELVASLLLAIHRKIGDQLFERTPAEHAKANDLKDAIRVHDMNNITQIFSVLLQSSPKIIIKALDAFSGFSQWADIQLMLPLFPLLKQNLEKSIPDDDLGLSATAERAICALLAKKMDPEAKLELLKTTGVLDSSFMAYPLIAHSVLLESSKGMVRSNVQKQLVLVSDAALNPVLNFLKSTTDEETELSIQLIPGLTEYIKGTSNLDTVAQVLKALIMTSKRSDFRADDTFDELRQQLVSLQLLIAQNTNFGELFYSVASLAIGELLAANDPFALELAVHELSVMGLLCPTHGSEFSALVLKVTDTPVCDHPILAVPFVDLCARHAVLLESNGNIISILNCVSQALKISDSEVQVRAFRSLHRLVKSALNKNSIDSSMGEQLLTLLEPLFGMDTDPQLYELCGFLIGVSNSGESELQKLLNALCSTPDLPHLSVLVSLIKGVVECNKLPDPLKAQLLIAAQYVIVVLEQHPELRDPCRQIFSHILACLGSNALYAETTAFVELIVRATDIESLSGLLSFVTQLMHAFRGDSQILTLLSNLAPALFSKVFEILGTLDTLAKEQQGSTDTELERRNAVSCFVQFIPHVVGNGFGLILNPELLSHVLSALASVVSTDPNRQNQRLAVVSLTRLVSLDQISQSDEAMQNLTGLCYAVPSNLGAVGDMKPVVLELAALQHALIQRGGPGYIAWLTPFLEGSGIALNCELPLKEFKQMFIQQQERLNING</sequence>
<name>A0AAV5RDB7_STABA</name>
<keyword evidence="4 9" id="KW-0813">Transport</keyword>